<evidence type="ECO:0000256" key="7">
    <source>
        <dbReference type="ARBA" id="ARBA00023136"/>
    </source>
</evidence>
<dbReference type="Gene3D" id="1.20.1530.20">
    <property type="match status" value="1"/>
</dbReference>
<dbReference type="PANTHER" id="PTHR43562">
    <property type="entry name" value="NAPA-TYPE SODIUM/HYDROGEN ANTIPORTER"/>
    <property type="match status" value="1"/>
</dbReference>
<keyword evidence="2" id="KW-0813">Transport</keyword>
<keyword evidence="4 8" id="KW-0812">Transmembrane</keyword>
<reference evidence="11" key="1">
    <citation type="submission" date="2016-07" db="EMBL/GenBank/DDBJ databases">
        <authorList>
            <person name="Florea S."/>
            <person name="Webb J.S."/>
            <person name="Jaromczyk J."/>
            <person name="Schardl C.L."/>
        </authorList>
    </citation>
    <scope>NUCLEOTIDE SEQUENCE [LARGE SCALE GENOMIC DNA]</scope>
    <source>
        <strain evidence="11">MIT 01-6242</strain>
    </source>
</reference>
<evidence type="ECO:0000256" key="4">
    <source>
        <dbReference type="ARBA" id="ARBA00022692"/>
    </source>
</evidence>
<feature type="domain" description="Cation/H+ exchanger transmembrane" evidence="9">
    <location>
        <begin position="12"/>
        <end position="368"/>
    </location>
</feature>
<evidence type="ECO:0000256" key="6">
    <source>
        <dbReference type="ARBA" id="ARBA00023065"/>
    </source>
</evidence>
<dbReference type="KEGG" id="het:BBW65_03390"/>
<evidence type="ECO:0000256" key="2">
    <source>
        <dbReference type="ARBA" id="ARBA00022448"/>
    </source>
</evidence>
<keyword evidence="3" id="KW-0050">Antiport</keyword>
<dbReference type="RefSeq" id="WP_066339702.1">
    <property type="nucleotide sequence ID" value="NZ_CP016503.1"/>
</dbReference>
<keyword evidence="6" id="KW-0406">Ion transport</keyword>
<comment type="subcellular location">
    <subcellularLocation>
        <location evidence="1">Membrane</location>
        <topology evidence="1">Multi-pass membrane protein</topology>
    </subcellularLocation>
</comment>
<protein>
    <submittedName>
        <fullName evidence="10">Sodium:proton antiporter</fullName>
    </submittedName>
</protein>
<keyword evidence="5 8" id="KW-1133">Transmembrane helix</keyword>
<feature type="transmembrane region" description="Helical" evidence="8">
    <location>
        <begin position="137"/>
        <end position="160"/>
    </location>
</feature>
<evidence type="ECO:0000256" key="8">
    <source>
        <dbReference type="SAM" id="Phobius"/>
    </source>
</evidence>
<feature type="transmembrane region" description="Helical" evidence="8">
    <location>
        <begin position="172"/>
        <end position="196"/>
    </location>
</feature>
<feature type="transmembrane region" description="Helical" evidence="8">
    <location>
        <begin position="324"/>
        <end position="344"/>
    </location>
</feature>
<feature type="transmembrane region" description="Helical" evidence="8">
    <location>
        <begin position="356"/>
        <end position="381"/>
    </location>
</feature>
<feature type="transmembrane region" description="Helical" evidence="8">
    <location>
        <begin position="217"/>
        <end position="250"/>
    </location>
</feature>
<dbReference type="InterPro" id="IPR038770">
    <property type="entry name" value="Na+/solute_symporter_sf"/>
</dbReference>
<organism evidence="10 11">
    <name type="scientific">Helicobacter enhydrae</name>
    <dbReference type="NCBI Taxonomy" id="222136"/>
    <lineage>
        <taxon>Bacteria</taxon>
        <taxon>Pseudomonadati</taxon>
        <taxon>Campylobacterota</taxon>
        <taxon>Epsilonproteobacteria</taxon>
        <taxon>Campylobacterales</taxon>
        <taxon>Helicobacteraceae</taxon>
        <taxon>Helicobacter</taxon>
    </lineage>
</organism>
<feature type="transmembrane region" description="Helical" evidence="8">
    <location>
        <begin position="81"/>
        <end position="102"/>
    </location>
</feature>
<proteinExistence type="predicted"/>
<keyword evidence="7 8" id="KW-0472">Membrane</keyword>
<keyword evidence="11" id="KW-1185">Reference proteome</keyword>
<evidence type="ECO:0000256" key="1">
    <source>
        <dbReference type="ARBA" id="ARBA00004141"/>
    </source>
</evidence>
<evidence type="ECO:0000256" key="3">
    <source>
        <dbReference type="ARBA" id="ARBA00022449"/>
    </source>
</evidence>
<feature type="transmembrane region" description="Helical" evidence="8">
    <location>
        <begin position="50"/>
        <end position="69"/>
    </location>
</feature>
<evidence type="ECO:0000256" key="5">
    <source>
        <dbReference type="ARBA" id="ARBA00022989"/>
    </source>
</evidence>
<evidence type="ECO:0000313" key="10">
    <source>
        <dbReference type="EMBL" id="ANV97900.1"/>
    </source>
</evidence>
<evidence type="ECO:0000313" key="11">
    <source>
        <dbReference type="Proteomes" id="UP000092884"/>
    </source>
</evidence>
<feature type="transmembrane region" description="Helical" evidence="8">
    <location>
        <begin position="294"/>
        <end position="318"/>
    </location>
</feature>
<dbReference type="GO" id="GO:0015297">
    <property type="term" value="F:antiporter activity"/>
    <property type="evidence" value="ECO:0007669"/>
    <property type="project" value="UniProtKB-KW"/>
</dbReference>
<gene>
    <name evidence="10" type="ORF">BBW65_03390</name>
</gene>
<evidence type="ECO:0000259" key="9">
    <source>
        <dbReference type="Pfam" id="PF00999"/>
    </source>
</evidence>
<feature type="transmembrane region" description="Helical" evidence="8">
    <location>
        <begin position="262"/>
        <end position="282"/>
    </location>
</feature>
<accession>A0A1B1U569</accession>
<dbReference type="Pfam" id="PF00999">
    <property type="entry name" value="Na_H_Exchanger"/>
    <property type="match status" value="1"/>
</dbReference>
<dbReference type="GO" id="GO:1902600">
    <property type="term" value="P:proton transmembrane transport"/>
    <property type="evidence" value="ECO:0007669"/>
    <property type="project" value="InterPro"/>
</dbReference>
<dbReference type="GO" id="GO:0016020">
    <property type="term" value="C:membrane"/>
    <property type="evidence" value="ECO:0007669"/>
    <property type="project" value="UniProtKB-SubCell"/>
</dbReference>
<dbReference type="AlphaFoldDB" id="A0A1B1U569"/>
<dbReference type="InterPro" id="IPR006153">
    <property type="entry name" value="Cation/H_exchanger_TM"/>
</dbReference>
<dbReference type="EMBL" id="CP016503">
    <property type="protein sequence ID" value="ANV97900.1"/>
    <property type="molecule type" value="Genomic_DNA"/>
</dbReference>
<dbReference type="STRING" id="222136.BBW65_03390"/>
<dbReference type="OrthoDB" id="9793589at2"/>
<feature type="transmembrane region" description="Helical" evidence="8">
    <location>
        <begin position="108"/>
        <end position="125"/>
    </location>
</feature>
<dbReference type="Proteomes" id="UP000092884">
    <property type="component" value="Chromosome"/>
</dbReference>
<dbReference type="PANTHER" id="PTHR43562:SF1">
    <property type="entry name" value="NA(+)_H(+) ANTIPORTER YJBQ-RELATED"/>
    <property type="match status" value="1"/>
</dbReference>
<name>A0A1B1U569_9HELI</name>
<sequence length="393" mass="44398">MEFLPFAILAIFIALAPIVSGITKIPIVVVEMLLGALVTYFNLSPNMPSVQHTAEIGFLILMFLCGLEVDLKTFATLTKSLLRRVLMYFCLLYGISISLVIYFKLSPIYIATFPIMGVGMIMTLVREYGKEQPWLNLALRVAVLGELLSICVLVVLNGAYTYGLSQELYQTLGVLVLFLLFTALVFKCFKILFWWFPFLKVIIIPNQEGETRDLRFGAMLFFILISIVHLLDLEVVLGAFIAGMIISTFFGSNRQLHEKLNFIGFGFFVPFFFVYVGTTLDLKALFADPKIIKQALYILGTMIAIRSVSAWIAFRSYFNNAKHLVLYALSDAMPLTFLVATATLGLNLEIITHQTYYAFVLAAMIEGISFMILIKLIFYFWKQPTTAKRPIDN</sequence>